<dbReference type="GO" id="GO:0005506">
    <property type="term" value="F:iron ion binding"/>
    <property type="evidence" value="ECO:0007669"/>
    <property type="project" value="InterPro"/>
</dbReference>
<evidence type="ECO:0000313" key="3">
    <source>
        <dbReference type="Proteomes" id="UP000807504"/>
    </source>
</evidence>
<evidence type="ECO:0000256" key="1">
    <source>
        <dbReference type="ARBA" id="ARBA00023033"/>
    </source>
</evidence>
<dbReference type="AlphaFoldDB" id="A0A8T0EDF2"/>
<organism evidence="2 3">
    <name type="scientific">Argiope bruennichi</name>
    <name type="common">Wasp spider</name>
    <name type="synonym">Aranea bruennichi</name>
    <dbReference type="NCBI Taxonomy" id="94029"/>
    <lineage>
        <taxon>Eukaryota</taxon>
        <taxon>Metazoa</taxon>
        <taxon>Ecdysozoa</taxon>
        <taxon>Arthropoda</taxon>
        <taxon>Chelicerata</taxon>
        <taxon>Arachnida</taxon>
        <taxon>Araneae</taxon>
        <taxon>Araneomorphae</taxon>
        <taxon>Entelegynae</taxon>
        <taxon>Araneoidea</taxon>
        <taxon>Araneidae</taxon>
        <taxon>Argiope</taxon>
    </lineage>
</organism>
<dbReference type="EMBL" id="JABXBU010002228">
    <property type="protein sequence ID" value="KAF8770891.1"/>
    <property type="molecule type" value="Genomic_DNA"/>
</dbReference>
<dbReference type="GO" id="GO:0020037">
    <property type="term" value="F:heme binding"/>
    <property type="evidence" value="ECO:0007669"/>
    <property type="project" value="InterPro"/>
</dbReference>
<dbReference type="SUPFAM" id="SSF48264">
    <property type="entry name" value="Cytochrome P450"/>
    <property type="match status" value="1"/>
</dbReference>
<dbReference type="Proteomes" id="UP000807504">
    <property type="component" value="Unassembled WGS sequence"/>
</dbReference>
<dbReference type="GO" id="GO:0004497">
    <property type="term" value="F:monooxygenase activity"/>
    <property type="evidence" value="ECO:0007669"/>
    <property type="project" value="UniProtKB-KW"/>
</dbReference>
<accession>A0A8T0EDF2</accession>
<keyword evidence="3" id="KW-1185">Reference proteome</keyword>
<sequence>MLQYTEWKPVFTIIQIFIITYLTHKLLHFVKEYLQCHGILRSSSIPGIKSNPQIVYFSALNAVYNNCIATCPALCGGLQAIMGLCLIYGRNGLFRILILFKPCVVFFKAEAVEAVLSSSELINKSAEYSLLRPAIGNGLVTSLGTDWKNAEKAINANISLLDSG</sequence>
<reference evidence="2" key="2">
    <citation type="submission" date="2020-06" db="EMBL/GenBank/DDBJ databases">
        <authorList>
            <person name="Sheffer M."/>
        </authorList>
    </citation>
    <scope>NUCLEOTIDE SEQUENCE</scope>
</reference>
<evidence type="ECO:0000313" key="2">
    <source>
        <dbReference type="EMBL" id="KAF8770891.1"/>
    </source>
</evidence>
<dbReference type="GO" id="GO:0016705">
    <property type="term" value="F:oxidoreductase activity, acting on paired donors, with incorporation or reduction of molecular oxygen"/>
    <property type="evidence" value="ECO:0007669"/>
    <property type="project" value="InterPro"/>
</dbReference>
<dbReference type="Gene3D" id="1.10.630.10">
    <property type="entry name" value="Cytochrome P450"/>
    <property type="match status" value="1"/>
</dbReference>
<gene>
    <name evidence="2" type="ORF">HNY73_018368</name>
</gene>
<proteinExistence type="predicted"/>
<comment type="caution">
    <text evidence="2">The sequence shown here is derived from an EMBL/GenBank/DDBJ whole genome shotgun (WGS) entry which is preliminary data.</text>
</comment>
<dbReference type="InterPro" id="IPR036396">
    <property type="entry name" value="Cyt_P450_sf"/>
</dbReference>
<keyword evidence="1" id="KW-0503">Monooxygenase</keyword>
<reference evidence="2" key="1">
    <citation type="journal article" date="2020" name="bioRxiv">
        <title>Chromosome-level reference genome of the European wasp spider Argiope bruennichi: a resource for studies on range expansion and evolutionary adaptation.</title>
        <authorList>
            <person name="Sheffer M.M."/>
            <person name="Hoppe A."/>
            <person name="Krehenwinkel H."/>
            <person name="Uhl G."/>
            <person name="Kuss A.W."/>
            <person name="Jensen L."/>
            <person name="Jensen C."/>
            <person name="Gillespie R.G."/>
            <person name="Hoff K.J."/>
            <person name="Prost S."/>
        </authorList>
    </citation>
    <scope>NUCLEOTIDE SEQUENCE</scope>
</reference>
<name>A0A8T0EDF2_ARGBR</name>
<keyword evidence="1" id="KW-0560">Oxidoreductase</keyword>
<protein>
    <submittedName>
        <fullName evidence="2">Uncharacterized protein</fullName>
    </submittedName>
</protein>